<dbReference type="AlphaFoldDB" id="A0A420HV34"/>
<gene>
    <name evidence="6" type="ORF">GcC1_157012</name>
</gene>
<feature type="compositionally biased region" description="Low complexity" evidence="5">
    <location>
        <begin position="253"/>
        <end position="263"/>
    </location>
</feature>
<evidence type="ECO:0000256" key="1">
    <source>
        <dbReference type="ARBA" id="ARBA00004496"/>
    </source>
</evidence>
<evidence type="ECO:0000313" key="6">
    <source>
        <dbReference type="EMBL" id="RKF61318.1"/>
    </source>
</evidence>
<evidence type="ECO:0000256" key="2">
    <source>
        <dbReference type="ARBA" id="ARBA00022490"/>
    </source>
</evidence>
<dbReference type="PANTHER" id="PTHR17453">
    <property type="entry name" value="SIGNAL RECOGNITION PARTICLE 19 KD PROTEIN"/>
    <property type="match status" value="1"/>
</dbReference>
<dbReference type="GO" id="GO:0005786">
    <property type="term" value="C:signal recognition particle, endoplasmic reticulum targeting"/>
    <property type="evidence" value="ECO:0007669"/>
    <property type="project" value="UniProtKB-KW"/>
</dbReference>
<dbReference type="SUPFAM" id="SSF69695">
    <property type="entry name" value="SRP19"/>
    <property type="match status" value="1"/>
</dbReference>
<dbReference type="Pfam" id="PF01922">
    <property type="entry name" value="SRP19"/>
    <property type="match status" value="1"/>
</dbReference>
<keyword evidence="3" id="KW-0733">Signal recognition particle</keyword>
<evidence type="ECO:0000256" key="4">
    <source>
        <dbReference type="ARBA" id="ARBA00023274"/>
    </source>
</evidence>
<evidence type="ECO:0000256" key="3">
    <source>
        <dbReference type="ARBA" id="ARBA00023135"/>
    </source>
</evidence>
<keyword evidence="4" id="KW-0687">Ribonucleoprotein</keyword>
<proteinExistence type="predicted"/>
<keyword evidence="2" id="KW-0963">Cytoplasm</keyword>
<dbReference type="FunFam" id="3.30.56.30:FF:000003">
    <property type="entry name" value="Signal recognition particle SEC65 subunit"/>
    <property type="match status" value="1"/>
</dbReference>
<dbReference type="InterPro" id="IPR036521">
    <property type="entry name" value="SRP19-like_sf"/>
</dbReference>
<dbReference type="EMBL" id="MCBR01015791">
    <property type="protein sequence ID" value="RKF61318.1"/>
    <property type="molecule type" value="Genomic_DNA"/>
</dbReference>
<dbReference type="Gene3D" id="3.30.56.30">
    <property type="entry name" value="Signal recognition particle, SRP19-like subunit"/>
    <property type="match status" value="1"/>
</dbReference>
<protein>
    <submittedName>
        <fullName evidence="6">Signal recognition particle SEC65 subunit</fullName>
    </submittedName>
</protein>
<dbReference type="PANTHER" id="PTHR17453:SF0">
    <property type="entry name" value="SIGNAL RECOGNITION PARTICLE 19 KDA PROTEIN"/>
    <property type="match status" value="1"/>
</dbReference>
<feature type="region of interest" description="Disordered" evidence="5">
    <location>
        <begin position="253"/>
        <end position="274"/>
    </location>
</feature>
<comment type="subcellular location">
    <subcellularLocation>
        <location evidence="1">Cytoplasm</location>
    </subcellularLocation>
</comment>
<comment type="caution">
    <text evidence="6">The sequence shown here is derived from an EMBL/GenBank/DDBJ whole genome shotgun (WGS) entry which is preliminary data.</text>
</comment>
<reference evidence="6 7" key="1">
    <citation type="journal article" date="2018" name="BMC Genomics">
        <title>Comparative genome analyses reveal sequence features reflecting distinct modes of host-adaptation between dicot and monocot powdery mildew.</title>
        <authorList>
            <person name="Wu Y."/>
            <person name="Ma X."/>
            <person name="Pan Z."/>
            <person name="Kale S.D."/>
            <person name="Song Y."/>
            <person name="King H."/>
            <person name="Zhang Q."/>
            <person name="Presley C."/>
            <person name="Deng X."/>
            <person name="Wei C.I."/>
            <person name="Xiao S."/>
        </authorList>
    </citation>
    <scope>NUCLEOTIDE SEQUENCE [LARGE SCALE GENOMIC DNA]</scope>
    <source>
        <strain evidence="6">UCSC1</strain>
    </source>
</reference>
<dbReference type="GO" id="GO:0008312">
    <property type="term" value="F:7S RNA binding"/>
    <property type="evidence" value="ECO:0007669"/>
    <property type="project" value="InterPro"/>
</dbReference>
<organism evidence="6 7">
    <name type="scientific">Golovinomyces cichoracearum</name>
    <dbReference type="NCBI Taxonomy" id="62708"/>
    <lineage>
        <taxon>Eukaryota</taxon>
        <taxon>Fungi</taxon>
        <taxon>Dikarya</taxon>
        <taxon>Ascomycota</taxon>
        <taxon>Pezizomycotina</taxon>
        <taxon>Leotiomycetes</taxon>
        <taxon>Erysiphales</taxon>
        <taxon>Erysiphaceae</taxon>
        <taxon>Golovinomyces</taxon>
    </lineage>
</organism>
<evidence type="ECO:0000256" key="5">
    <source>
        <dbReference type="SAM" id="MobiDB-lite"/>
    </source>
</evidence>
<dbReference type="OrthoDB" id="2190947at2759"/>
<accession>A0A420HV34</accession>
<sequence length="274" mass="30141">MTDVRIEEVNESDPSEGNISDLSDDDFDELDILKARLPLSKDGAYERPMKNFLSNQEQLKNNNSSNANFQCIYPIYFDKLRSRRQGRMVGMELAVENPMAREIVNSCGYLGLETVFEPTKCHPRDWANPGRVRVNLHGGRNPNIKNKHHLYTLISKHLKSNPTTVASARTMLIPGLPPPDPSKEYPVPAIPRGWKIGSILPYYSPALTDGGVSEDMFKQMFSQMQNSGTGMPGGVSAGLPDMSALQGLMGAAASSSGVASSSQEKTKKKVKRKA</sequence>
<dbReference type="Proteomes" id="UP000285405">
    <property type="component" value="Unassembled WGS sequence"/>
</dbReference>
<name>A0A420HV34_9PEZI</name>
<evidence type="ECO:0000313" key="7">
    <source>
        <dbReference type="Proteomes" id="UP000285405"/>
    </source>
</evidence>
<dbReference type="GO" id="GO:0006617">
    <property type="term" value="P:SRP-dependent cotranslational protein targeting to membrane, signal sequence recognition"/>
    <property type="evidence" value="ECO:0007669"/>
    <property type="project" value="TreeGrafter"/>
</dbReference>
<dbReference type="InterPro" id="IPR002778">
    <property type="entry name" value="Signal_recog_particle_SRP19"/>
</dbReference>
<feature type="region of interest" description="Disordered" evidence="5">
    <location>
        <begin position="1"/>
        <end position="24"/>
    </location>
</feature>